<evidence type="ECO:0000313" key="2">
    <source>
        <dbReference type="Proteomes" id="UP000092154"/>
    </source>
</evidence>
<dbReference type="InParanoid" id="A0A1B7MKE5"/>
<dbReference type="Proteomes" id="UP000092154">
    <property type="component" value="Unassembled WGS sequence"/>
</dbReference>
<gene>
    <name evidence="1" type="ORF">K503DRAFT_804695</name>
</gene>
<sequence length="151" mass="16619">MTIPATGLYKIKNVAFDTQYADMTNGSSEPGTAVAGHYEDNTVTGTGHRTFELVLKDQINHLVTLMNKTSGTYATINEDKMVVEGGESEQEFQLLDLGNGQFIIHLQDEDASWILPKADDWTQITIGATPDKTTNPEGYKEACWTFEQVAA</sequence>
<name>A0A1B7MKE5_9AGAM</name>
<dbReference type="InterPro" id="IPR035992">
    <property type="entry name" value="Ricin_B-like_lectins"/>
</dbReference>
<accession>A0A1B7MKE5</accession>
<dbReference type="AlphaFoldDB" id="A0A1B7MKE5"/>
<dbReference type="OrthoDB" id="2607581at2759"/>
<keyword evidence="2" id="KW-1185">Reference proteome</keyword>
<proteinExistence type="predicted"/>
<dbReference type="EMBL" id="KV448848">
    <property type="protein sequence ID" value="OAX33051.1"/>
    <property type="molecule type" value="Genomic_DNA"/>
</dbReference>
<organism evidence="1 2">
    <name type="scientific">Rhizopogon vinicolor AM-OR11-026</name>
    <dbReference type="NCBI Taxonomy" id="1314800"/>
    <lineage>
        <taxon>Eukaryota</taxon>
        <taxon>Fungi</taxon>
        <taxon>Dikarya</taxon>
        <taxon>Basidiomycota</taxon>
        <taxon>Agaricomycotina</taxon>
        <taxon>Agaricomycetes</taxon>
        <taxon>Agaricomycetidae</taxon>
        <taxon>Boletales</taxon>
        <taxon>Suillineae</taxon>
        <taxon>Rhizopogonaceae</taxon>
        <taxon>Rhizopogon</taxon>
    </lineage>
</organism>
<dbReference type="SUPFAM" id="SSF50370">
    <property type="entry name" value="Ricin B-like lectins"/>
    <property type="match status" value="1"/>
</dbReference>
<evidence type="ECO:0000313" key="1">
    <source>
        <dbReference type="EMBL" id="OAX33051.1"/>
    </source>
</evidence>
<protein>
    <submittedName>
        <fullName evidence="1">Uncharacterized protein</fullName>
    </submittedName>
</protein>
<reference evidence="1 2" key="1">
    <citation type="submission" date="2016-06" db="EMBL/GenBank/DDBJ databases">
        <title>Comparative genomics of the ectomycorrhizal sister species Rhizopogon vinicolor and Rhizopogon vesiculosus (Basidiomycota: Boletales) reveals a divergence of the mating type B locus.</title>
        <authorList>
            <consortium name="DOE Joint Genome Institute"/>
            <person name="Mujic A.B."/>
            <person name="Kuo A."/>
            <person name="Tritt A."/>
            <person name="Lipzen A."/>
            <person name="Chen C."/>
            <person name="Johnson J."/>
            <person name="Sharma A."/>
            <person name="Barry K."/>
            <person name="Grigoriev I.V."/>
            <person name="Spatafora J.W."/>
        </authorList>
    </citation>
    <scope>NUCLEOTIDE SEQUENCE [LARGE SCALE GENOMIC DNA]</scope>
    <source>
        <strain evidence="1 2">AM-OR11-026</strain>
    </source>
</reference>
<dbReference type="Gene3D" id="2.80.10.50">
    <property type="match status" value="1"/>
</dbReference>